<comment type="subunit">
    <text evidence="3 8">Homodimer.</text>
</comment>
<feature type="domain" description="Aminotransferase class I/classII large" evidence="10">
    <location>
        <begin position="41"/>
        <end position="378"/>
    </location>
</feature>
<feature type="binding site" evidence="8">
    <location>
        <position position="350"/>
    </location>
    <ligand>
        <name>substrate</name>
    </ligand>
</feature>
<keyword evidence="6 8" id="KW-0663">Pyridoxal phosphate</keyword>
<dbReference type="Gene3D" id="3.90.1150.10">
    <property type="entry name" value="Aspartate Aminotransferase, domain 1"/>
    <property type="match status" value="1"/>
</dbReference>
<dbReference type="InterPro" id="IPR015422">
    <property type="entry name" value="PyrdxlP-dep_Trfase_small"/>
</dbReference>
<dbReference type="Gene3D" id="3.40.640.10">
    <property type="entry name" value="Type I PLP-dependent aspartate aminotransferase-like (Major domain)"/>
    <property type="match status" value="1"/>
</dbReference>
<reference evidence="11 12" key="1">
    <citation type="journal article" date="2011" name="J. Bacteriol.">
        <title>Genome sequence of Methyloversatilis universalis FAM5T, a methylotrophic representative of the order Rhodocyclales.</title>
        <authorList>
            <person name="Kittichotirat W."/>
            <person name="Good N.M."/>
            <person name="Hall R."/>
            <person name="Bringel F."/>
            <person name="Lajus A."/>
            <person name="Medigue C."/>
            <person name="Smalley N.E."/>
            <person name="Beck D."/>
            <person name="Bumgarner R."/>
            <person name="Vuilleumier S."/>
            <person name="Kalyuzhnaya M.G."/>
        </authorList>
    </citation>
    <scope>NUCLEOTIDE SEQUENCE [LARGE SCALE GENOMIC DNA]</scope>
    <source>
        <strain evidence="12">ATCC BAA-1314 / JCM 13912 / FAM5</strain>
    </source>
</reference>
<feature type="binding site" evidence="8">
    <location>
        <position position="132"/>
    </location>
    <ligand>
        <name>substrate</name>
    </ligand>
</feature>
<feature type="modified residue" description="N6-(pyridoxal phosphate)lysine" evidence="8 9">
    <location>
        <position position="236"/>
    </location>
</feature>
<dbReference type="InterPro" id="IPR015421">
    <property type="entry name" value="PyrdxlP-dep_Trfase_major"/>
</dbReference>
<dbReference type="GO" id="GO:0008710">
    <property type="term" value="F:8-amino-7-oxononanoate synthase activity"/>
    <property type="evidence" value="ECO:0007669"/>
    <property type="project" value="UniProtKB-UniRule"/>
</dbReference>
<feature type="binding site" evidence="8">
    <location>
        <position position="20"/>
    </location>
    <ligand>
        <name>substrate</name>
    </ligand>
</feature>
<dbReference type="OrthoDB" id="9807157at2"/>
<dbReference type="InterPro" id="IPR004839">
    <property type="entry name" value="Aminotransferase_I/II_large"/>
</dbReference>
<keyword evidence="5 8" id="KW-0093">Biotin biosynthesis</keyword>
<evidence type="ECO:0000256" key="8">
    <source>
        <dbReference type="HAMAP-Rule" id="MF_01693"/>
    </source>
</evidence>
<evidence type="ECO:0000256" key="1">
    <source>
        <dbReference type="ARBA" id="ARBA00001933"/>
    </source>
</evidence>
<evidence type="ECO:0000256" key="4">
    <source>
        <dbReference type="ARBA" id="ARBA00022679"/>
    </source>
</evidence>
<dbReference type="InterPro" id="IPR004723">
    <property type="entry name" value="AONS_Archaea/Proteobacteria"/>
</dbReference>
<comment type="caution">
    <text evidence="11">The sequence shown here is derived from an EMBL/GenBank/DDBJ whole genome shotgun (WGS) entry which is preliminary data.</text>
</comment>
<evidence type="ECO:0000256" key="5">
    <source>
        <dbReference type="ARBA" id="ARBA00022756"/>
    </source>
</evidence>
<evidence type="ECO:0000256" key="7">
    <source>
        <dbReference type="ARBA" id="ARBA00047715"/>
    </source>
</evidence>
<comment type="similarity">
    <text evidence="8">Belongs to the class-II pyridoxal-phosphate-dependent aminotransferase family. BioF subfamily.</text>
</comment>
<evidence type="ECO:0000256" key="2">
    <source>
        <dbReference type="ARBA" id="ARBA00004746"/>
    </source>
</evidence>
<dbReference type="EMBL" id="AFHG01000050">
    <property type="protein sequence ID" value="EGK71551.1"/>
    <property type="molecule type" value="Genomic_DNA"/>
</dbReference>
<evidence type="ECO:0000256" key="9">
    <source>
        <dbReference type="PIRSR" id="PIRSR604723-51"/>
    </source>
</evidence>
<gene>
    <name evidence="8" type="primary">bioF</name>
    <name evidence="11" type="ORF">METUNv1_02240</name>
</gene>
<comment type="cofactor">
    <cofactor evidence="1 8 9">
        <name>pyridoxal 5'-phosphate</name>
        <dbReference type="ChEBI" id="CHEBI:597326"/>
    </cofactor>
</comment>
<proteinExistence type="inferred from homology"/>
<comment type="catalytic activity">
    <reaction evidence="7 8">
        <text>6-carboxyhexanoyl-[ACP] + L-alanine + H(+) = (8S)-8-amino-7-oxononanoate + holo-[ACP] + CO2</text>
        <dbReference type="Rhea" id="RHEA:42288"/>
        <dbReference type="Rhea" id="RHEA-COMP:9685"/>
        <dbReference type="Rhea" id="RHEA-COMP:9955"/>
        <dbReference type="ChEBI" id="CHEBI:15378"/>
        <dbReference type="ChEBI" id="CHEBI:16526"/>
        <dbReference type="ChEBI" id="CHEBI:57972"/>
        <dbReference type="ChEBI" id="CHEBI:64479"/>
        <dbReference type="ChEBI" id="CHEBI:78846"/>
        <dbReference type="ChEBI" id="CHEBI:149468"/>
        <dbReference type="EC" id="2.3.1.47"/>
    </reaction>
</comment>
<dbReference type="PANTHER" id="PTHR13693">
    <property type="entry name" value="CLASS II AMINOTRANSFERASE/8-AMINO-7-OXONONANOATE SYNTHASE"/>
    <property type="match status" value="1"/>
</dbReference>
<evidence type="ECO:0000256" key="3">
    <source>
        <dbReference type="ARBA" id="ARBA00011738"/>
    </source>
</evidence>
<dbReference type="AlphaFoldDB" id="F5RD80"/>
<dbReference type="Proteomes" id="UP000005019">
    <property type="component" value="Unassembled WGS sequence"/>
</dbReference>
<dbReference type="GO" id="GO:0030170">
    <property type="term" value="F:pyridoxal phosphate binding"/>
    <property type="evidence" value="ECO:0007669"/>
    <property type="project" value="UniProtKB-UniRule"/>
</dbReference>
<dbReference type="UniPathway" id="UPA00078"/>
<sequence>MSALDFRARLAALAEQDLLRTRAVLDAPCGPHAEVDGQRLLSFAGNDYLGLAAHPEVVEALREGAARWGVGAGASHLVSGHQRPHEELEQAFARFTGLPRALFFSTGYMANLAVLPALAGRGDTVIADRLNHASLVDAALLSRATVRRVPHVDLTAFERALASADGRKVVVVDGVFSMDGDLAPLPGLLALCERHDALLVVDDAHGFGVLGAQGRGVLSHFGLASPRIVYVGTLGKAAGVAGAFVAGDADAIEWLMQTGRSYRYTTAAPPALACALQASLRLIEVGDALRARLAGHRAQLAAAAATLRWPLLPSDTAIQPVVVGGNADALALSAALRRRGLWVPAIRPPTVPAGSARLRISLSAAHTGTDLDALCSALQEASDD</sequence>
<accession>F5RD80</accession>
<name>F5RD80_METUF</name>
<dbReference type="PANTHER" id="PTHR13693:SF100">
    <property type="entry name" value="8-AMINO-7-OXONONANOATE SYNTHASE"/>
    <property type="match status" value="1"/>
</dbReference>
<dbReference type="NCBIfam" id="TIGR00858">
    <property type="entry name" value="bioF"/>
    <property type="match status" value="1"/>
</dbReference>
<feature type="binding site" evidence="8">
    <location>
        <position position="177"/>
    </location>
    <ligand>
        <name>pyridoxal 5'-phosphate</name>
        <dbReference type="ChEBI" id="CHEBI:597326"/>
    </ligand>
</feature>
<feature type="binding site" evidence="8">
    <location>
        <position position="205"/>
    </location>
    <ligand>
        <name>pyridoxal 5'-phosphate</name>
        <dbReference type="ChEBI" id="CHEBI:597326"/>
    </ligand>
</feature>
<dbReference type="InterPro" id="IPR022834">
    <property type="entry name" value="AONS_Proteobacteria"/>
</dbReference>
<dbReference type="HAMAP" id="MF_01693">
    <property type="entry name" value="BioF_aminotrans_2"/>
    <property type="match status" value="1"/>
</dbReference>
<comment type="function">
    <text evidence="8">Catalyzes the decarboxylative condensation of pimeloyl-[acyl-carrier protein] and L-alanine to produce 8-amino-7-oxononanoate (AON), [acyl-carrier protein], and carbon dioxide.</text>
</comment>
<dbReference type="InterPro" id="IPR015424">
    <property type="entry name" value="PyrdxlP-dep_Trfase"/>
</dbReference>
<feature type="binding site" evidence="8">
    <location>
        <position position="233"/>
    </location>
    <ligand>
        <name>pyridoxal 5'-phosphate</name>
        <dbReference type="ChEBI" id="CHEBI:597326"/>
    </ligand>
</feature>
<dbReference type="STRING" id="1000565.METUNv1_02240"/>
<evidence type="ECO:0000313" key="11">
    <source>
        <dbReference type="EMBL" id="EGK71551.1"/>
    </source>
</evidence>
<dbReference type="Pfam" id="PF00155">
    <property type="entry name" value="Aminotran_1_2"/>
    <property type="match status" value="1"/>
</dbReference>
<evidence type="ECO:0000256" key="6">
    <source>
        <dbReference type="ARBA" id="ARBA00022898"/>
    </source>
</evidence>
<evidence type="ECO:0000259" key="10">
    <source>
        <dbReference type="Pfam" id="PF00155"/>
    </source>
</evidence>
<dbReference type="EC" id="2.3.1.47" evidence="8"/>
<dbReference type="eggNOG" id="COG0156">
    <property type="taxonomic scope" value="Bacteria"/>
</dbReference>
<protein>
    <recommendedName>
        <fullName evidence="8">8-amino-7-oxononanoate synthase</fullName>
        <shortName evidence="8">AONS</shortName>
        <ecNumber evidence="8">2.3.1.47</ecNumber>
    </recommendedName>
    <alternativeName>
        <fullName evidence="8">7-keto-8-amino-pelargonic acid synthase</fullName>
        <shortName evidence="8">7-KAP synthase</shortName>
        <shortName evidence="8">KAPA synthase</shortName>
    </alternativeName>
    <alternativeName>
        <fullName evidence="8">8-amino-7-ketopelargonate synthase</fullName>
    </alternativeName>
</protein>
<dbReference type="InterPro" id="IPR050087">
    <property type="entry name" value="AON_synthase_class-II"/>
</dbReference>
<dbReference type="SUPFAM" id="SSF53383">
    <property type="entry name" value="PLP-dependent transferases"/>
    <property type="match status" value="1"/>
</dbReference>
<keyword evidence="12" id="KW-1185">Reference proteome</keyword>
<keyword evidence="4 8" id="KW-0808">Transferase</keyword>
<comment type="pathway">
    <text evidence="2 8">Cofactor biosynthesis; biotin biosynthesis.</text>
</comment>
<evidence type="ECO:0000313" key="12">
    <source>
        <dbReference type="Proteomes" id="UP000005019"/>
    </source>
</evidence>
<dbReference type="RefSeq" id="WP_008061681.1">
    <property type="nucleotide sequence ID" value="NZ_AFHG01000050.1"/>
</dbReference>
<dbReference type="GO" id="GO:0009102">
    <property type="term" value="P:biotin biosynthetic process"/>
    <property type="evidence" value="ECO:0007669"/>
    <property type="project" value="UniProtKB-UniRule"/>
</dbReference>
<organism evidence="11 12">
    <name type="scientific">Methyloversatilis universalis (strain ATCC BAA-1314 / DSM 25237 / JCM 13912 / CCUG 52030 / FAM5)</name>
    <dbReference type="NCBI Taxonomy" id="1000565"/>
    <lineage>
        <taxon>Bacteria</taxon>
        <taxon>Pseudomonadati</taxon>
        <taxon>Pseudomonadota</taxon>
        <taxon>Betaproteobacteria</taxon>
        <taxon>Nitrosomonadales</taxon>
        <taxon>Sterolibacteriaceae</taxon>
        <taxon>Methyloversatilis</taxon>
    </lineage>
</organism>
<feature type="binding site" evidence="8">
    <location>
        <begin position="107"/>
        <end position="108"/>
    </location>
    <ligand>
        <name>pyridoxal 5'-phosphate</name>
        <dbReference type="ChEBI" id="CHEBI:597326"/>
    </ligand>
</feature>